<evidence type="ECO:0000313" key="10">
    <source>
        <dbReference type="EMBL" id="KIU22113.1"/>
    </source>
</evidence>
<keyword evidence="3" id="KW-1003">Cell membrane</keyword>
<dbReference type="GeneID" id="66962832"/>
<dbReference type="PANTHER" id="PTHR30561">
    <property type="entry name" value="SMR FAMILY PROTON-DEPENDENT DRUG EFFLUX TRANSPORTER SUGE"/>
    <property type="match status" value="1"/>
</dbReference>
<dbReference type="PANTHER" id="PTHR30561:SF0">
    <property type="entry name" value="GUANIDINIUM EXPORTER"/>
    <property type="match status" value="1"/>
</dbReference>
<organism evidence="11 14">
    <name type="scientific">Weissella cibaria</name>
    <dbReference type="NCBI Taxonomy" id="137591"/>
    <lineage>
        <taxon>Bacteria</taxon>
        <taxon>Bacillati</taxon>
        <taxon>Bacillota</taxon>
        <taxon>Bacilli</taxon>
        <taxon>Lactobacillales</taxon>
        <taxon>Lactobacillaceae</taxon>
        <taxon>Weissella</taxon>
    </lineage>
</organism>
<dbReference type="PATRIC" id="fig|137591.24.peg.1082"/>
<evidence type="ECO:0000313" key="9">
    <source>
        <dbReference type="EMBL" id="AWF95043.1"/>
    </source>
</evidence>
<dbReference type="Gene3D" id="1.10.3730.20">
    <property type="match status" value="1"/>
</dbReference>
<keyword evidence="2" id="KW-0813">Transport</keyword>
<dbReference type="EMBL" id="JWHT01000027">
    <property type="protein sequence ID" value="KIU24754.1"/>
    <property type="molecule type" value="Genomic_DNA"/>
</dbReference>
<dbReference type="OrthoDB" id="21828at2"/>
<dbReference type="GO" id="GO:0022857">
    <property type="term" value="F:transmembrane transporter activity"/>
    <property type="evidence" value="ECO:0007669"/>
    <property type="project" value="InterPro"/>
</dbReference>
<evidence type="ECO:0000256" key="1">
    <source>
        <dbReference type="ARBA" id="ARBA00004651"/>
    </source>
</evidence>
<dbReference type="KEGG" id="wcb:AO080_10515"/>
<dbReference type="STRING" id="137591.AO080_10515"/>
<keyword evidence="13" id="KW-1185">Reference proteome</keyword>
<keyword evidence="4 7" id="KW-0812">Transmembrane</keyword>
<evidence type="ECO:0000313" key="13">
    <source>
        <dbReference type="Proteomes" id="UP000032287"/>
    </source>
</evidence>
<comment type="similarity">
    <text evidence="7">Belongs to the drug/metabolite transporter (DMT) superfamily. Small multidrug resistance (SMR) (TC 2.A.7.1) family.</text>
</comment>
<dbReference type="Proteomes" id="UP000032289">
    <property type="component" value="Unassembled WGS sequence"/>
</dbReference>
<protein>
    <submittedName>
        <fullName evidence="9">Multidrug resistance protein YkkD</fullName>
    </submittedName>
    <submittedName>
        <fullName evidence="12">QacE family quaternary ammonium compound efflux SMR transporter</fullName>
    </submittedName>
    <submittedName>
        <fullName evidence="11">YkkD_1 protein</fullName>
    </submittedName>
</protein>
<feature type="transmembrane region" description="Helical" evidence="8">
    <location>
        <begin position="84"/>
        <end position="103"/>
    </location>
</feature>
<evidence type="ECO:0000313" key="16">
    <source>
        <dbReference type="Proteomes" id="UP000244870"/>
    </source>
</evidence>
<reference evidence="12 15" key="2">
    <citation type="submission" date="2017-04" db="EMBL/GenBank/DDBJ databases">
        <title>The genome sequence of Weissella cibaria isolated from wild Drosophila.</title>
        <authorList>
            <person name="Ricks N.J."/>
            <person name="Carroll C."/>
            <person name="Walters A."/>
            <person name="Newell P.D."/>
            <person name="Chaston J.M."/>
        </authorList>
    </citation>
    <scope>NUCLEOTIDE SEQUENCE [LARGE SCALE GENOMIC DNA]</scope>
    <source>
        <strain evidence="12 15">DmW_103</strain>
    </source>
</reference>
<reference evidence="13 14" key="1">
    <citation type="journal article" date="2015" name="Microbiology (Mosc.)">
        <title>Genomics of the Weissella cibaria species with an examination of its metabolic traits.</title>
        <authorList>
            <person name="Lynch K.M."/>
            <person name="Lucid A."/>
            <person name="Arendt E.K."/>
            <person name="Sleator R.D."/>
            <person name="Lucey B."/>
            <person name="Coffey A."/>
        </authorList>
    </citation>
    <scope>NUCLEOTIDE SEQUENCE [LARGE SCALE GENOMIC DNA]</scope>
    <source>
        <strain evidence="11 14">AB3b</strain>
        <strain evidence="10 13">MG1</strain>
    </source>
</reference>
<dbReference type="GO" id="GO:0005886">
    <property type="term" value="C:plasma membrane"/>
    <property type="evidence" value="ECO:0007669"/>
    <property type="project" value="UniProtKB-SubCell"/>
</dbReference>
<dbReference type="Proteomes" id="UP000244870">
    <property type="component" value="Chromosome"/>
</dbReference>
<keyword evidence="5 8" id="KW-1133">Transmembrane helix</keyword>
<dbReference type="RefSeq" id="WP_010369965.1">
    <property type="nucleotide sequence ID" value="NZ_BJEF01000008.1"/>
</dbReference>
<dbReference type="eggNOG" id="COG2076">
    <property type="taxonomic scope" value="Bacteria"/>
</dbReference>
<reference evidence="9 16" key="3">
    <citation type="submission" date="2017-04" db="EMBL/GenBank/DDBJ databases">
        <title>Weissella cibaria strain m2 complete genome.</title>
        <authorList>
            <person name="Pan Q."/>
            <person name="Tan M."/>
            <person name="Yao F."/>
            <person name="Su S."/>
        </authorList>
    </citation>
    <scope>NUCLEOTIDE SEQUENCE [LARGE SCALE GENOMIC DNA]</scope>
    <source>
        <strain evidence="9 16">M2</strain>
    </source>
</reference>
<evidence type="ECO:0000256" key="3">
    <source>
        <dbReference type="ARBA" id="ARBA00022475"/>
    </source>
</evidence>
<evidence type="ECO:0000256" key="6">
    <source>
        <dbReference type="ARBA" id="ARBA00023136"/>
    </source>
</evidence>
<dbReference type="EMBL" id="NDXJ01000004">
    <property type="protein sequence ID" value="OSP89993.1"/>
    <property type="molecule type" value="Genomic_DNA"/>
</dbReference>
<feature type="transmembrane region" description="Helical" evidence="8">
    <location>
        <begin position="57"/>
        <end position="78"/>
    </location>
</feature>
<dbReference type="EMBL" id="JWHU01000004">
    <property type="protein sequence ID" value="KIU22113.1"/>
    <property type="molecule type" value="Genomic_DNA"/>
</dbReference>
<dbReference type="AlphaFoldDB" id="A0A0D1KJ69"/>
<dbReference type="InterPro" id="IPR045324">
    <property type="entry name" value="Small_multidrug_res"/>
</dbReference>
<evidence type="ECO:0000256" key="2">
    <source>
        <dbReference type="ARBA" id="ARBA00022448"/>
    </source>
</evidence>
<dbReference type="Proteomes" id="UP000193588">
    <property type="component" value="Unassembled WGS sequence"/>
</dbReference>
<keyword evidence="6 8" id="KW-0472">Membrane</keyword>
<dbReference type="SUPFAM" id="SSF103481">
    <property type="entry name" value="Multidrug resistance efflux transporter EmrE"/>
    <property type="match status" value="1"/>
</dbReference>
<evidence type="ECO:0000256" key="5">
    <source>
        <dbReference type="ARBA" id="ARBA00022989"/>
    </source>
</evidence>
<dbReference type="Pfam" id="PF00893">
    <property type="entry name" value="Multi_Drug_Res"/>
    <property type="match status" value="1"/>
</dbReference>
<accession>A0A0D1KJ69</accession>
<evidence type="ECO:0000313" key="14">
    <source>
        <dbReference type="Proteomes" id="UP000032289"/>
    </source>
</evidence>
<sequence>MAWLFIILAGLGETSGVVMMNEWHRRRHWSAIVGLLISFGFSLSLLSLGIRDIPLGTAYAVWTGIGTVGGTLVGMLFYGESRDWKRILFIAIILAAAVGLKFTE</sequence>
<name>A0A0D1KJ69_9LACO</name>
<dbReference type="InterPro" id="IPR037185">
    <property type="entry name" value="EmrE-like"/>
</dbReference>
<dbReference type="InterPro" id="IPR000390">
    <property type="entry name" value="Small_drug/metabolite_transptr"/>
</dbReference>
<dbReference type="EMBL" id="CP020928">
    <property type="protein sequence ID" value="AWF95043.1"/>
    <property type="molecule type" value="Genomic_DNA"/>
</dbReference>
<evidence type="ECO:0000313" key="12">
    <source>
        <dbReference type="EMBL" id="OSP89993.1"/>
    </source>
</evidence>
<evidence type="ECO:0000256" key="7">
    <source>
        <dbReference type="RuleBase" id="RU003942"/>
    </source>
</evidence>
<comment type="subcellular location">
    <subcellularLocation>
        <location evidence="1 7">Cell membrane</location>
        <topology evidence="1 7">Multi-pass membrane protein</topology>
    </subcellularLocation>
</comment>
<feature type="transmembrane region" description="Helical" evidence="8">
    <location>
        <begin position="32"/>
        <end position="50"/>
    </location>
</feature>
<gene>
    <name evidence="11" type="primary">ykkD_1</name>
    <name evidence="11" type="ORF">ab3b_01106</name>
    <name evidence="9" type="ORF">B6254_0622</name>
    <name evidence="12" type="ORF">B9D04_02615</name>
    <name evidence="10" type="ORF">QX99_00324</name>
</gene>
<evidence type="ECO:0000313" key="15">
    <source>
        <dbReference type="Proteomes" id="UP000193588"/>
    </source>
</evidence>
<evidence type="ECO:0000256" key="4">
    <source>
        <dbReference type="ARBA" id="ARBA00022692"/>
    </source>
</evidence>
<dbReference type="Proteomes" id="UP000032287">
    <property type="component" value="Unassembled WGS sequence"/>
</dbReference>
<evidence type="ECO:0000313" key="11">
    <source>
        <dbReference type="EMBL" id="KIU24754.1"/>
    </source>
</evidence>
<evidence type="ECO:0000256" key="8">
    <source>
        <dbReference type="SAM" id="Phobius"/>
    </source>
</evidence>
<proteinExistence type="inferred from homology"/>